<dbReference type="AlphaFoldDB" id="A0A922DAY2"/>
<reference evidence="1" key="1">
    <citation type="submission" date="2021-01" db="EMBL/GenBank/DDBJ databases">
        <authorList>
            <person name="Lovell J.T."/>
            <person name="Bentley N."/>
            <person name="Bhattarai G."/>
            <person name="Jenkins J.W."/>
            <person name="Sreedasyam A."/>
            <person name="Alarcon Y."/>
            <person name="Bock C."/>
            <person name="Boston L."/>
            <person name="Carlson J."/>
            <person name="Cervantes K."/>
            <person name="Clermont K."/>
            <person name="Krom N."/>
            <person name="Kubenka K."/>
            <person name="Mamidi S."/>
            <person name="Mattison C."/>
            <person name="Monteros M."/>
            <person name="Pisani C."/>
            <person name="Plott C."/>
            <person name="Rajasekar S."/>
            <person name="Rhein H.S."/>
            <person name="Rohla C."/>
            <person name="Song M."/>
            <person name="Hilaire R.S."/>
            <person name="Shu S."/>
            <person name="Wells L."/>
            <person name="Wang X."/>
            <person name="Webber J."/>
            <person name="Heerema R.J."/>
            <person name="Klein P."/>
            <person name="Conner P."/>
            <person name="Grauke L."/>
            <person name="Grimwood J."/>
            <person name="Schmutz J."/>
            <person name="Randall J.J."/>
        </authorList>
    </citation>
    <scope>NUCLEOTIDE SEQUENCE</scope>
    <source>
        <tissue evidence="1">Leaf</tissue>
    </source>
</reference>
<evidence type="ECO:0000313" key="2">
    <source>
        <dbReference type="Proteomes" id="UP000811246"/>
    </source>
</evidence>
<protein>
    <submittedName>
        <fullName evidence="1">Uncharacterized protein</fullName>
    </submittedName>
</protein>
<accession>A0A922DAY2</accession>
<organism evidence="1 2">
    <name type="scientific">Carya illinoinensis</name>
    <name type="common">Pecan</name>
    <dbReference type="NCBI Taxonomy" id="32201"/>
    <lineage>
        <taxon>Eukaryota</taxon>
        <taxon>Viridiplantae</taxon>
        <taxon>Streptophyta</taxon>
        <taxon>Embryophyta</taxon>
        <taxon>Tracheophyta</taxon>
        <taxon>Spermatophyta</taxon>
        <taxon>Magnoliopsida</taxon>
        <taxon>eudicotyledons</taxon>
        <taxon>Gunneridae</taxon>
        <taxon>Pentapetalae</taxon>
        <taxon>rosids</taxon>
        <taxon>fabids</taxon>
        <taxon>Fagales</taxon>
        <taxon>Juglandaceae</taxon>
        <taxon>Carya</taxon>
    </lineage>
</organism>
<dbReference type="EMBL" id="CM031839">
    <property type="protein sequence ID" value="KAG6675220.1"/>
    <property type="molecule type" value="Genomic_DNA"/>
</dbReference>
<dbReference type="Proteomes" id="UP000811246">
    <property type="component" value="Chromosome 15"/>
</dbReference>
<comment type="caution">
    <text evidence="1">The sequence shown here is derived from an EMBL/GenBank/DDBJ whole genome shotgun (WGS) entry which is preliminary data.</text>
</comment>
<sequence length="154" mass="18043">MVFLSFEKQVNTSFYWNNSTYCFNTEVYSSTSSSSSHDMHRYVKYLDRLPYPGQVEESCRIEQISLISREGHQYIQKLLPAKRFAMNCYAVLSLIGYMFLVNATDPTIATSMTRIKFNAIIVRMYSEECMLEKYATLSSSSRDLVHDLNYFYLF</sequence>
<evidence type="ECO:0000313" key="1">
    <source>
        <dbReference type="EMBL" id="KAG6675220.1"/>
    </source>
</evidence>
<proteinExistence type="predicted"/>
<gene>
    <name evidence="1" type="ORF">I3842_15G090400</name>
</gene>
<name>A0A922DAY2_CARIL</name>